<proteinExistence type="predicted"/>
<keyword evidence="2" id="KW-0238">DNA-binding</keyword>
<dbReference type="PROSITE" id="PS50949">
    <property type="entry name" value="HTH_GNTR"/>
    <property type="match status" value="1"/>
</dbReference>
<dbReference type="GO" id="GO:0003700">
    <property type="term" value="F:DNA-binding transcription factor activity"/>
    <property type="evidence" value="ECO:0007669"/>
    <property type="project" value="InterPro"/>
</dbReference>
<keyword evidence="3" id="KW-0804">Transcription</keyword>
<dbReference type="RefSeq" id="WP_068716795.1">
    <property type="nucleotide sequence ID" value="NZ_LWDV01000008.1"/>
</dbReference>
<dbReference type="AlphaFoldDB" id="A0A1C0AA72"/>
<dbReference type="Gene3D" id="1.10.10.10">
    <property type="entry name" value="Winged helix-like DNA-binding domain superfamily/Winged helix DNA-binding domain"/>
    <property type="match status" value="1"/>
</dbReference>
<evidence type="ECO:0000313" key="5">
    <source>
        <dbReference type="EMBL" id="OCL27176.1"/>
    </source>
</evidence>
<dbReference type="GO" id="GO:0045892">
    <property type="term" value="P:negative regulation of DNA-templated transcription"/>
    <property type="evidence" value="ECO:0007669"/>
    <property type="project" value="TreeGrafter"/>
</dbReference>
<sequence length="245" mass="28110">MSLIKKDSRPLYMLVKEKIDEKIENGKYKPGDRLPSEAKLSESFGVSRATLREALRVLEKEVKVNRQQGIGTFITEKLALFKSGIEELNSITQTIEAMGLKAGTVDLELKMNQQVEDLNKEFELNKNDKMVILHRTRTADDEPVAYCEDYLPQRLVPNNITEDDINISLLSFLQEESNIYISYAVADIVPVIADKSLVAKLNLNIGDPILLLKQMHYDDRDNPVLYSKNYFRSDKFEFHVLRNRG</sequence>
<reference evidence="5 6" key="2">
    <citation type="submission" date="2016-08" db="EMBL/GenBank/DDBJ databases">
        <title>Orenia metallireducens sp. nov. strain Z6, a Novel Metal-reducing Firmicute from the Deep Subsurface.</title>
        <authorList>
            <person name="Maxim B.I."/>
            <person name="Kenneth K."/>
            <person name="Flynn T.M."/>
            <person name="Oloughlin E.J."/>
            <person name="Locke R.A."/>
            <person name="Weber J.R."/>
            <person name="Egan S.M."/>
            <person name="Mackie R.I."/>
            <person name="Cann I.K."/>
        </authorList>
    </citation>
    <scope>NUCLEOTIDE SEQUENCE [LARGE SCALE GENOMIC DNA]</scope>
    <source>
        <strain evidence="5 6">Z6</strain>
    </source>
</reference>
<accession>A0A1C0AA72</accession>
<dbReference type="PANTHER" id="PTHR44846">
    <property type="entry name" value="MANNOSYL-D-GLYCERATE TRANSPORT/METABOLISM SYSTEM REPRESSOR MNGR-RELATED"/>
    <property type="match status" value="1"/>
</dbReference>
<dbReference type="SMART" id="SM00345">
    <property type="entry name" value="HTH_GNTR"/>
    <property type="match status" value="1"/>
</dbReference>
<dbReference type="OrthoDB" id="457376at2"/>
<protein>
    <submittedName>
        <fullName evidence="5">Transcriptional regulator</fullName>
    </submittedName>
</protein>
<dbReference type="Pfam" id="PF00392">
    <property type="entry name" value="GntR"/>
    <property type="match status" value="1"/>
</dbReference>
<dbReference type="InterPro" id="IPR036390">
    <property type="entry name" value="WH_DNA-bd_sf"/>
</dbReference>
<dbReference type="InterPro" id="IPR050679">
    <property type="entry name" value="Bact_HTH_transcr_reg"/>
</dbReference>
<dbReference type="SMART" id="SM00866">
    <property type="entry name" value="UTRA"/>
    <property type="match status" value="1"/>
</dbReference>
<evidence type="ECO:0000256" key="2">
    <source>
        <dbReference type="ARBA" id="ARBA00023125"/>
    </source>
</evidence>
<organism evidence="5 6">
    <name type="scientific">Orenia metallireducens</name>
    <dbReference type="NCBI Taxonomy" id="1413210"/>
    <lineage>
        <taxon>Bacteria</taxon>
        <taxon>Bacillati</taxon>
        <taxon>Bacillota</taxon>
        <taxon>Clostridia</taxon>
        <taxon>Halanaerobiales</taxon>
        <taxon>Halobacteroidaceae</taxon>
        <taxon>Orenia</taxon>
    </lineage>
</organism>
<dbReference type="SUPFAM" id="SSF46785">
    <property type="entry name" value="Winged helix' DNA-binding domain"/>
    <property type="match status" value="1"/>
</dbReference>
<dbReference type="GO" id="GO:0003677">
    <property type="term" value="F:DNA binding"/>
    <property type="evidence" value="ECO:0007669"/>
    <property type="project" value="UniProtKB-KW"/>
</dbReference>
<name>A0A1C0AA72_9FIRM</name>
<keyword evidence="1" id="KW-0805">Transcription regulation</keyword>
<dbReference type="CDD" id="cd07377">
    <property type="entry name" value="WHTH_GntR"/>
    <property type="match status" value="1"/>
</dbReference>
<evidence type="ECO:0000259" key="4">
    <source>
        <dbReference type="PROSITE" id="PS50949"/>
    </source>
</evidence>
<dbReference type="Gene3D" id="3.40.1410.10">
    <property type="entry name" value="Chorismate lyase-like"/>
    <property type="match status" value="1"/>
</dbReference>
<keyword evidence="6" id="KW-1185">Reference proteome</keyword>
<evidence type="ECO:0000313" key="6">
    <source>
        <dbReference type="Proteomes" id="UP000093514"/>
    </source>
</evidence>
<dbReference type="PANTHER" id="PTHR44846:SF17">
    <property type="entry name" value="GNTR-FAMILY TRANSCRIPTIONAL REGULATOR"/>
    <property type="match status" value="1"/>
</dbReference>
<gene>
    <name evidence="5" type="ORF">U472_06785</name>
</gene>
<dbReference type="Proteomes" id="UP000093514">
    <property type="component" value="Unassembled WGS sequence"/>
</dbReference>
<dbReference type="EMBL" id="LWDV01000008">
    <property type="protein sequence ID" value="OCL27176.1"/>
    <property type="molecule type" value="Genomic_DNA"/>
</dbReference>
<feature type="domain" description="HTH gntR-type" evidence="4">
    <location>
        <begin position="9"/>
        <end position="77"/>
    </location>
</feature>
<dbReference type="InterPro" id="IPR036388">
    <property type="entry name" value="WH-like_DNA-bd_sf"/>
</dbReference>
<dbReference type="PRINTS" id="PR00035">
    <property type="entry name" value="HTHGNTR"/>
</dbReference>
<dbReference type="InterPro" id="IPR028978">
    <property type="entry name" value="Chorismate_lyase_/UTRA_dom_sf"/>
</dbReference>
<dbReference type="InterPro" id="IPR000524">
    <property type="entry name" value="Tscrpt_reg_HTH_GntR"/>
</dbReference>
<dbReference type="SUPFAM" id="SSF64288">
    <property type="entry name" value="Chorismate lyase-like"/>
    <property type="match status" value="1"/>
</dbReference>
<reference evidence="6" key="1">
    <citation type="submission" date="2016-07" db="EMBL/GenBank/DDBJ databases">
        <authorList>
            <person name="Florea S."/>
            <person name="Webb J.S."/>
            <person name="Jaromczyk J."/>
            <person name="Schardl C.L."/>
        </authorList>
    </citation>
    <scope>NUCLEOTIDE SEQUENCE [LARGE SCALE GENOMIC DNA]</scope>
    <source>
        <strain evidence="6">Z6</strain>
    </source>
</reference>
<comment type="caution">
    <text evidence="5">The sequence shown here is derived from an EMBL/GenBank/DDBJ whole genome shotgun (WGS) entry which is preliminary data.</text>
</comment>
<evidence type="ECO:0000256" key="3">
    <source>
        <dbReference type="ARBA" id="ARBA00023163"/>
    </source>
</evidence>
<dbReference type="InterPro" id="IPR011663">
    <property type="entry name" value="UTRA"/>
</dbReference>
<dbReference type="Pfam" id="PF07702">
    <property type="entry name" value="UTRA"/>
    <property type="match status" value="1"/>
</dbReference>
<evidence type="ECO:0000256" key="1">
    <source>
        <dbReference type="ARBA" id="ARBA00023015"/>
    </source>
</evidence>